<dbReference type="InterPro" id="IPR028098">
    <property type="entry name" value="Glyco_trans_4-like_N"/>
</dbReference>
<evidence type="ECO:0000259" key="1">
    <source>
        <dbReference type="Pfam" id="PF13439"/>
    </source>
</evidence>
<accession>X0TP40</accession>
<feature type="non-terminal residue" evidence="2">
    <location>
        <position position="174"/>
    </location>
</feature>
<dbReference type="SUPFAM" id="SSF53756">
    <property type="entry name" value="UDP-Glycosyltransferase/glycogen phosphorylase"/>
    <property type="match status" value="1"/>
</dbReference>
<sequence length="174" mass="20031">MKILHIISGLPIGGAEMMLYKLLSVIDRNNFEPIVISLTDYGSLGSNIKNLNIPVYEMEMNASFPNPFKVWRFIKLIRKINPELIQGWMYHGNLAGLLARWVLPNRVFLLWNIRHTPDDLKKEKRLTALVIRLGAKFSSHPDRIIYNSSVSEQKHELLGYNNKNKSIIPNGFNC</sequence>
<protein>
    <recommendedName>
        <fullName evidence="1">Glycosyltransferase subfamily 4-like N-terminal domain-containing protein</fullName>
    </recommendedName>
</protein>
<dbReference type="AlphaFoldDB" id="X0TP40"/>
<gene>
    <name evidence="2" type="ORF">S01H1_22458</name>
</gene>
<reference evidence="2" key="1">
    <citation type="journal article" date="2014" name="Front. Microbiol.">
        <title>High frequency of phylogenetically diverse reductive dehalogenase-homologous genes in deep subseafloor sedimentary metagenomes.</title>
        <authorList>
            <person name="Kawai M."/>
            <person name="Futagami T."/>
            <person name="Toyoda A."/>
            <person name="Takaki Y."/>
            <person name="Nishi S."/>
            <person name="Hori S."/>
            <person name="Arai W."/>
            <person name="Tsubouchi T."/>
            <person name="Morono Y."/>
            <person name="Uchiyama I."/>
            <person name="Ito T."/>
            <person name="Fujiyama A."/>
            <person name="Inagaki F."/>
            <person name="Takami H."/>
        </authorList>
    </citation>
    <scope>NUCLEOTIDE SEQUENCE</scope>
    <source>
        <strain evidence="2">Expedition CK06-06</strain>
    </source>
</reference>
<dbReference type="Gene3D" id="3.40.50.2000">
    <property type="entry name" value="Glycogen Phosphorylase B"/>
    <property type="match status" value="1"/>
</dbReference>
<feature type="domain" description="Glycosyltransferase subfamily 4-like N-terminal" evidence="1">
    <location>
        <begin position="12"/>
        <end position="173"/>
    </location>
</feature>
<name>X0TP40_9ZZZZ</name>
<organism evidence="2">
    <name type="scientific">marine sediment metagenome</name>
    <dbReference type="NCBI Taxonomy" id="412755"/>
    <lineage>
        <taxon>unclassified sequences</taxon>
        <taxon>metagenomes</taxon>
        <taxon>ecological metagenomes</taxon>
    </lineage>
</organism>
<proteinExistence type="predicted"/>
<evidence type="ECO:0000313" key="2">
    <source>
        <dbReference type="EMBL" id="GAF89006.1"/>
    </source>
</evidence>
<dbReference type="Pfam" id="PF13439">
    <property type="entry name" value="Glyco_transf_4"/>
    <property type="match status" value="1"/>
</dbReference>
<comment type="caution">
    <text evidence="2">The sequence shown here is derived from an EMBL/GenBank/DDBJ whole genome shotgun (WGS) entry which is preliminary data.</text>
</comment>
<dbReference type="EMBL" id="BARS01012678">
    <property type="protein sequence ID" value="GAF89006.1"/>
    <property type="molecule type" value="Genomic_DNA"/>
</dbReference>